<feature type="signal peptide" evidence="1">
    <location>
        <begin position="1"/>
        <end position="33"/>
    </location>
</feature>
<comment type="caution">
    <text evidence="2">The sequence shown here is derived from an EMBL/GenBank/DDBJ whole genome shotgun (WGS) entry which is preliminary data.</text>
</comment>
<dbReference type="RefSeq" id="WP_176897762.1">
    <property type="nucleotide sequence ID" value="NZ_JABKAV010000004.1"/>
</dbReference>
<evidence type="ECO:0000313" key="2">
    <source>
        <dbReference type="EMBL" id="NVO83807.1"/>
    </source>
</evidence>
<dbReference type="Proteomes" id="UP000626554">
    <property type="component" value="Unassembled WGS sequence"/>
</dbReference>
<accession>A0ABX2Q0K3</accession>
<evidence type="ECO:0000313" key="3">
    <source>
        <dbReference type="Proteomes" id="UP000626554"/>
    </source>
</evidence>
<keyword evidence="3" id="KW-1185">Reference proteome</keyword>
<dbReference type="EMBL" id="JABKAV010000004">
    <property type="protein sequence ID" value="NVO83807.1"/>
    <property type="molecule type" value="Genomic_DNA"/>
</dbReference>
<evidence type="ECO:0000256" key="1">
    <source>
        <dbReference type="SAM" id="SignalP"/>
    </source>
</evidence>
<feature type="chain" id="PRO_5047190541" description="DUF5683 domain-containing protein" evidence="1">
    <location>
        <begin position="34"/>
        <end position="206"/>
    </location>
</feature>
<evidence type="ECO:0008006" key="4">
    <source>
        <dbReference type="Google" id="ProtNLM"/>
    </source>
</evidence>
<keyword evidence="1" id="KW-0732">Signal</keyword>
<sequence length="206" mass="22428">MNYCFSSSALRVSGRIFLVLLLCFAGLGQHAQAQHTGPINLAPYDQERGLNGPQKNFYFSLSNNPTEGSYQNAGFFGQRLRPYLAGEPDALAALGRYRRQKMLFLAERAVFVGAVGLYGQQVLSAPDRQQYFNNTQKVALGVAAASLLTNIFVSRNTNTHFQRAVAAHNVGPTARRTGLLRQLQPTGVGVAASATGRPLLALRWSL</sequence>
<name>A0ABX2Q0K3_9BACT</name>
<gene>
    <name evidence="2" type="ORF">HW556_02845</name>
</gene>
<organism evidence="2 3">
    <name type="scientific">Hymenobacter terrestris</name>
    <dbReference type="NCBI Taxonomy" id="2748310"/>
    <lineage>
        <taxon>Bacteria</taxon>
        <taxon>Pseudomonadati</taxon>
        <taxon>Bacteroidota</taxon>
        <taxon>Cytophagia</taxon>
        <taxon>Cytophagales</taxon>
        <taxon>Hymenobacteraceae</taxon>
        <taxon>Hymenobacter</taxon>
    </lineage>
</organism>
<protein>
    <recommendedName>
        <fullName evidence="4">DUF5683 domain-containing protein</fullName>
    </recommendedName>
</protein>
<proteinExistence type="predicted"/>
<reference evidence="2 3" key="1">
    <citation type="submission" date="2020-05" db="EMBL/GenBank/DDBJ databases">
        <title>Hymenobacter terrestris sp. nov. and Hymenobacter lapidiphilus sp. nov., isolated from regoliths in Antarctica.</title>
        <authorList>
            <person name="Sedlacek I."/>
            <person name="Pantucek R."/>
            <person name="Zeman M."/>
            <person name="Holochova P."/>
            <person name="Kralova S."/>
            <person name="Stankova E."/>
            <person name="Sedo O."/>
            <person name="Micenkova L."/>
            <person name="Svec P."/>
            <person name="Gupta V."/>
            <person name="Sood U."/>
            <person name="Korpole U.S."/>
            <person name="Lal R."/>
        </authorList>
    </citation>
    <scope>NUCLEOTIDE SEQUENCE [LARGE SCALE GENOMIC DNA]</scope>
    <source>
        <strain evidence="2 3">P5252</strain>
    </source>
</reference>